<evidence type="ECO:0000256" key="15">
    <source>
        <dbReference type="ARBA" id="ARBA00049902"/>
    </source>
</evidence>
<gene>
    <name evidence="17" type="ORF">PZ740_13965</name>
</gene>
<feature type="transmembrane region" description="Helical" evidence="16">
    <location>
        <begin position="150"/>
        <end position="178"/>
    </location>
</feature>
<comment type="caution">
    <text evidence="17">The sequence shown here is derived from an EMBL/GenBank/DDBJ whole genome shotgun (WGS) entry which is preliminary data.</text>
</comment>
<evidence type="ECO:0000256" key="14">
    <source>
        <dbReference type="ARBA" id="ARBA00044770"/>
    </source>
</evidence>
<accession>A0AAP3XT02</accession>
<comment type="similarity">
    <text evidence="11">Belongs to the SEDS family. FtsW subfamily.</text>
</comment>
<dbReference type="GO" id="GO:0051301">
    <property type="term" value="P:cell division"/>
    <property type="evidence" value="ECO:0007669"/>
    <property type="project" value="InterPro"/>
</dbReference>
<comment type="subcellular location">
    <subcellularLocation>
        <location evidence="1">Membrane</location>
        <topology evidence="1">Multi-pass membrane protein</topology>
    </subcellularLocation>
</comment>
<evidence type="ECO:0000256" key="16">
    <source>
        <dbReference type="SAM" id="Phobius"/>
    </source>
</evidence>
<dbReference type="EMBL" id="JARGEQ010000135">
    <property type="protein sequence ID" value="MDF1587489.1"/>
    <property type="molecule type" value="Genomic_DNA"/>
</dbReference>
<feature type="transmembrane region" description="Helical" evidence="16">
    <location>
        <begin position="21"/>
        <end position="39"/>
    </location>
</feature>
<keyword evidence="2" id="KW-0328">Glycosyltransferase</keyword>
<dbReference type="GO" id="GO:0009252">
    <property type="term" value="P:peptidoglycan biosynthetic process"/>
    <property type="evidence" value="ECO:0007669"/>
    <property type="project" value="UniProtKB-KW"/>
</dbReference>
<feature type="transmembrane region" description="Helical" evidence="16">
    <location>
        <begin position="303"/>
        <end position="324"/>
    </location>
</feature>
<sequence length="366" mass="39188">MFSRTDRSILGDWWWTVDRTMLTGLGMLAVLGVIIVFAASPPVAATLGLDGSFFITKHVIFLLPAAALMFGASVLAPRGVLRLGLLMMALFGFMLVLAPFFGAEIKGARRWISVAGTPLQPSEFVKPALAVVTAWLLSRRQGLWGMPESLLVAGAVIGLLLMQPDLGMVAIVGLVYMIQLFVAGLPWIVVVVAAVLAAGGAFLAYEAFPHVQSRVDMFLDPETVGYQVEKALRAVASGGLFGRGPGEGVEKFLLPDAHTDFVFAAAAEEFGIFFCLIIVALFLSLLLRGIWRVHEAGDRFVQLAATGLVCQFGLQALINMAVNLNLMPTKGMTLPFISYGGSSMLALALGMGMLLALTRRNARLES</sequence>
<evidence type="ECO:0000256" key="12">
    <source>
        <dbReference type="ARBA" id="ARBA00041185"/>
    </source>
</evidence>
<dbReference type="GO" id="GO:0008360">
    <property type="term" value="P:regulation of cell shape"/>
    <property type="evidence" value="ECO:0007669"/>
    <property type="project" value="UniProtKB-KW"/>
</dbReference>
<feature type="transmembrane region" description="Helical" evidence="16">
    <location>
        <begin position="83"/>
        <end position="101"/>
    </location>
</feature>
<evidence type="ECO:0000256" key="4">
    <source>
        <dbReference type="ARBA" id="ARBA00022692"/>
    </source>
</evidence>
<keyword evidence="5" id="KW-0133">Cell shape</keyword>
<dbReference type="PANTHER" id="PTHR30474">
    <property type="entry name" value="CELL CYCLE PROTEIN"/>
    <property type="match status" value="1"/>
</dbReference>
<feature type="transmembrane region" description="Helical" evidence="16">
    <location>
        <begin position="59"/>
        <end position="76"/>
    </location>
</feature>
<dbReference type="InterPro" id="IPR001182">
    <property type="entry name" value="FtsW/RodA"/>
</dbReference>
<feature type="transmembrane region" description="Helical" evidence="16">
    <location>
        <begin position="185"/>
        <end position="205"/>
    </location>
</feature>
<feature type="transmembrane region" description="Helical" evidence="16">
    <location>
        <begin position="270"/>
        <end position="291"/>
    </location>
</feature>
<dbReference type="RefSeq" id="WP_327789913.1">
    <property type="nucleotide sequence ID" value="NZ_JARGEQ010000135.1"/>
</dbReference>
<proteinExistence type="inferred from homology"/>
<evidence type="ECO:0000256" key="5">
    <source>
        <dbReference type="ARBA" id="ARBA00022960"/>
    </source>
</evidence>
<evidence type="ECO:0000256" key="7">
    <source>
        <dbReference type="ARBA" id="ARBA00022989"/>
    </source>
</evidence>
<dbReference type="AlphaFoldDB" id="A0AAP3XT02"/>
<evidence type="ECO:0000313" key="18">
    <source>
        <dbReference type="Proteomes" id="UP001301140"/>
    </source>
</evidence>
<evidence type="ECO:0000256" key="6">
    <source>
        <dbReference type="ARBA" id="ARBA00022984"/>
    </source>
</evidence>
<keyword evidence="18" id="KW-1185">Reference proteome</keyword>
<evidence type="ECO:0000256" key="8">
    <source>
        <dbReference type="ARBA" id="ARBA00023136"/>
    </source>
</evidence>
<protein>
    <recommendedName>
        <fullName evidence="12">Probable peptidoglycan glycosyltransferase FtsW</fullName>
        <ecNumber evidence="14">2.4.99.28</ecNumber>
    </recommendedName>
    <alternativeName>
        <fullName evidence="13">Cell division protein FtsW</fullName>
    </alternativeName>
    <alternativeName>
        <fullName evidence="10">Cell wall polymerase</fullName>
    </alternativeName>
    <alternativeName>
        <fullName evidence="9">Peptidoglycan polymerase</fullName>
    </alternativeName>
</protein>
<keyword evidence="3" id="KW-0808">Transferase</keyword>
<keyword evidence="4 16" id="KW-0812">Transmembrane</keyword>
<evidence type="ECO:0000256" key="9">
    <source>
        <dbReference type="ARBA" id="ARBA00032370"/>
    </source>
</evidence>
<evidence type="ECO:0000256" key="11">
    <source>
        <dbReference type="ARBA" id="ARBA00038053"/>
    </source>
</evidence>
<dbReference type="GO" id="GO:0015648">
    <property type="term" value="F:lipid-linked peptidoglycan transporter activity"/>
    <property type="evidence" value="ECO:0007669"/>
    <property type="project" value="TreeGrafter"/>
</dbReference>
<keyword evidence="6" id="KW-0573">Peptidoglycan synthesis</keyword>
<evidence type="ECO:0000256" key="13">
    <source>
        <dbReference type="ARBA" id="ARBA00041418"/>
    </source>
</evidence>
<feature type="transmembrane region" description="Helical" evidence="16">
    <location>
        <begin position="336"/>
        <end position="357"/>
    </location>
</feature>
<dbReference type="PANTHER" id="PTHR30474:SF2">
    <property type="entry name" value="PEPTIDOGLYCAN GLYCOSYLTRANSFERASE FTSW-RELATED"/>
    <property type="match status" value="1"/>
</dbReference>
<comment type="catalytic activity">
    <reaction evidence="15">
        <text>[GlcNAc-(1-&gt;4)-Mur2Ac(oyl-L-Ala-gamma-D-Glu-L-Lys-D-Ala-D-Ala)](n)-di-trans,octa-cis-undecaprenyl diphosphate + beta-D-GlcNAc-(1-&gt;4)-Mur2Ac(oyl-L-Ala-gamma-D-Glu-L-Lys-D-Ala-D-Ala)-di-trans,octa-cis-undecaprenyl diphosphate = [GlcNAc-(1-&gt;4)-Mur2Ac(oyl-L-Ala-gamma-D-Glu-L-Lys-D-Ala-D-Ala)](n+1)-di-trans,octa-cis-undecaprenyl diphosphate + di-trans,octa-cis-undecaprenyl diphosphate + H(+)</text>
        <dbReference type="Rhea" id="RHEA:23708"/>
        <dbReference type="Rhea" id="RHEA-COMP:9602"/>
        <dbReference type="Rhea" id="RHEA-COMP:9603"/>
        <dbReference type="ChEBI" id="CHEBI:15378"/>
        <dbReference type="ChEBI" id="CHEBI:58405"/>
        <dbReference type="ChEBI" id="CHEBI:60033"/>
        <dbReference type="ChEBI" id="CHEBI:78435"/>
        <dbReference type="EC" id="2.4.99.28"/>
    </reaction>
</comment>
<keyword evidence="7 16" id="KW-1133">Transmembrane helix</keyword>
<evidence type="ECO:0000256" key="2">
    <source>
        <dbReference type="ARBA" id="ARBA00022676"/>
    </source>
</evidence>
<dbReference type="GO" id="GO:0008955">
    <property type="term" value="F:peptidoglycan glycosyltransferase activity"/>
    <property type="evidence" value="ECO:0007669"/>
    <property type="project" value="UniProtKB-EC"/>
</dbReference>
<evidence type="ECO:0000313" key="17">
    <source>
        <dbReference type="EMBL" id="MDF1587489.1"/>
    </source>
</evidence>
<organism evidence="17 18">
    <name type="scientific">Marinimicrococcus flavescens</name>
    <dbReference type="NCBI Taxonomy" id="3031815"/>
    <lineage>
        <taxon>Bacteria</taxon>
        <taxon>Pseudomonadati</taxon>
        <taxon>Pseudomonadota</taxon>
        <taxon>Alphaproteobacteria</taxon>
        <taxon>Geminicoccales</taxon>
        <taxon>Geminicoccaceae</taxon>
        <taxon>Marinimicrococcus</taxon>
    </lineage>
</organism>
<evidence type="ECO:0000256" key="3">
    <source>
        <dbReference type="ARBA" id="ARBA00022679"/>
    </source>
</evidence>
<reference evidence="17 18" key="1">
    <citation type="submission" date="2023-03" db="EMBL/GenBank/DDBJ databases">
        <title>YIM 152171 draft genome.</title>
        <authorList>
            <person name="Yang Z."/>
        </authorList>
    </citation>
    <scope>NUCLEOTIDE SEQUENCE [LARGE SCALE GENOMIC DNA]</scope>
    <source>
        <strain evidence="17 18">YIM 152171</strain>
    </source>
</reference>
<evidence type="ECO:0000256" key="10">
    <source>
        <dbReference type="ARBA" id="ARBA00033270"/>
    </source>
</evidence>
<keyword evidence="8 16" id="KW-0472">Membrane</keyword>
<dbReference type="EC" id="2.4.99.28" evidence="14"/>
<dbReference type="GO" id="GO:0005886">
    <property type="term" value="C:plasma membrane"/>
    <property type="evidence" value="ECO:0007669"/>
    <property type="project" value="TreeGrafter"/>
</dbReference>
<dbReference type="Pfam" id="PF01098">
    <property type="entry name" value="FTSW_RODA_SPOVE"/>
    <property type="match status" value="1"/>
</dbReference>
<evidence type="ECO:0000256" key="1">
    <source>
        <dbReference type="ARBA" id="ARBA00004141"/>
    </source>
</evidence>
<dbReference type="Proteomes" id="UP001301140">
    <property type="component" value="Unassembled WGS sequence"/>
</dbReference>
<dbReference type="GO" id="GO:0032153">
    <property type="term" value="C:cell division site"/>
    <property type="evidence" value="ECO:0007669"/>
    <property type="project" value="TreeGrafter"/>
</dbReference>
<name>A0AAP3XT02_9PROT</name>